<keyword evidence="2" id="KW-1185">Reference proteome</keyword>
<dbReference type="Proteomes" id="UP000023152">
    <property type="component" value="Unassembled WGS sequence"/>
</dbReference>
<comment type="caution">
    <text evidence="1">The sequence shown here is derived from an EMBL/GenBank/DDBJ whole genome shotgun (WGS) entry which is preliminary data.</text>
</comment>
<accession>X6NUE2</accession>
<dbReference type="AlphaFoldDB" id="X6NUE2"/>
<reference evidence="1 2" key="1">
    <citation type="journal article" date="2013" name="Curr. Biol.">
        <title>The Genome of the Foraminiferan Reticulomyxa filosa.</title>
        <authorList>
            <person name="Glockner G."/>
            <person name="Hulsmann N."/>
            <person name="Schleicher M."/>
            <person name="Noegel A.A."/>
            <person name="Eichinger L."/>
            <person name="Gallinger C."/>
            <person name="Pawlowski J."/>
            <person name="Sierra R."/>
            <person name="Euteneuer U."/>
            <person name="Pillet L."/>
            <person name="Moustafa A."/>
            <person name="Platzer M."/>
            <person name="Groth M."/>
            <person name="Szafranski K."/>
            <person name="Schliwa M."/>
        </authorList>
    </citation>
    <scope>NUCLEOTIDE SEQUENCE [LARGE SCALE GENOMIC DNA]</scope>
</reference>
<evidence type="ECO:0000313" key="1">
    <source>
        <dbReference type="EMBL" id="ETO29656.1"/>
    </source>
</evidence>
<dbReference type="EMBL" id="ASPP01005922">
    <property type="protein sequence ID" value="ETO29656.1"/>
    <property type="molecule type" value="Genomic_DNA"/>
</dbReference>
<proteinExistence type="predicted"/>
<evidence type="ECO:0000313" key="2">
    <source>
        <dbReference type="Proteomes" id="UP000023152"/>
    </source>
</evidence>
<sequence length="156" mass="18607">MSDISIDEDILFLNCPSTKIEQSIGNTFLKHWLRLSEIWFGWIDEFDRIIFEYTRILQWNTVQLVEPLAKIEFLNDNSTFKTKSRGYSFVIANKVLELNEGTSMESFEFELDNIHHHDEEWKPYLYIGLFFNLFQSAKKKKRGGKDRNNDGYTYFP</sequence>
<name>X6NUE2_RETFI</name>
<protein>
    <submittedName>
        <fullName evidence="1">Uncharacterized protein</fullName>
    </submittedName>
</protein>
<organism evidence="1 2">
    <name type="scientific">Reticulomyxa filosa</name>
    <dbReference type="NCBI Taxonomy" id="46433"/>
    <lineage>
        <taxon>Eukaryota</taxon>
        <taxon>Sar</taxon>
        <taxon>Rhizaria</taxon>
        <taxon>Retaria</taxon>
        <taxon>Foraminifera</taxon>
        <taxon>Monothalamids</taxon>
        <taxon>Reticulomyxidae</taxon>
        <taxon>Reticulomyxa</taxon>
    </lineage>
</organism>
<gene>
    <name evidence="1" type="ORF">RFI_07465</name>
</gene>